<keyword evidence="4" id="KW-1185">Reference proteome</keyword>
<dbReference type="HOGENOM" id="CLU_054741_0_0_3"/>
<dbReference type="SUPFAM" id="SSF51556">
    <property type="entry name" value="Metallo-dependent hydrolases"/>
    <property type="match status" value="1"/>
</dbReference>
<evidence type="ECO:0000313" key="3">
    <source>
        <dbReference type="EMBL" id="AGY60177.1"/>
    </source>
</evidence>
<dbReference type="Gene3D" id="2.30.40.10">
    <property type="entry name" value="Urease, subunit C, domain 1"/>
    <property type="match status" value="1"/>
</dbReference>
<dbReference type="eggNOG" id="COG0402">
    <property type="taxonomic scope" value="Bacteria"/>
</dbReference>
<dbReference type="PANTHER" id="PTHR43794:SF11">
    <property type="entry name" value="AMIDOHYDROLASE-RELATED DOMAIN-CONTAINING PROTEIN"/>
    <property type="match status" value="1"/>
</dbReference>
<proteinExistence type="predicted"/>
<dbReference type="InterPro" id="IPR050287">
    <property type="entry name" value="MTA/SAH_deaminase"/>
</dbReference>
<dbReference type="EC" id="3.5.99.3" evidence="3"/>
<dbReference type="Gene3D" id="3.20.20.140">
    <property type="entry name" value="Metal-dependent hydrolases"/>
    <property type="match status" value="2"/>
</dbReference>
<organism evidence="3 4">
    <name type="scientific">Gloeobacter kilaueensis (strain ATCC BAA-2537 / CCAP 1431/1 / ULC 316 / JS1)</name>
    <dbReference type="NCBI Taxonomy" id="1183438"/>
    <lineage>
        <taxon>Bacteria</taxon>
        <taxon>Bacillati</taxon>
        <taxon>Cyanobacteriota</taxon>
        <taxon>Cyanophyceae</taxon>
        <taxon>Gloeobacterales</taxon>
        <taxon>Gloeobacteraceae</taxon>
        <taxon>Gloeobacter</taxon>
    </lineage>
</organism>
<sequence length="386" mass="41072">MRQNDRVDLCVENVRLIAAPTSVTIAGGVFAHIGSPPPRTGIYIDGGGCWLLPGLVNAHDHLGLDLLPRLGAPPYPNSIAWGEAVYRPRDSPLREVLGLSYSERLFWGAYRNLLAGVTTVQHHDRSHWCLGRLPVRVPAYRWLHRPAGSLGGSYGRGGPLFVHCAEGIDTASFTEVQALQARGLLGPASVLIHGIAIGDADIDLLARTGTAVVCCPTSNLFLFGRTAPIEKLQQAGVPLALGTDSTASGSLNLLEELRAASALVEAAPLVGMVTADAARILGVPQLGRIAPAAPGDCILIDNPQARTAEEALLNARPEQLRLVLVGGVPRLVREPFMALRGRLQAIAVDGEPTWLAGPIGLLLRRLRSRLGDGPYFGRRLAPLGRL</sequence>
<dbReference type="AlphaFoldDB" id="U5QMF1"/>
<dbReference type="InterPro" id="IPR006680">
    <property type="entry name" value="Amidohydro-rel"/>
</dbReference>
<dbReference type="EMBL" id="CP003587">
    <property type="protein sequence ID" value="AGY60177.1"/>
    <property type="molecule type" value="Genomic_DNA"/>
</dbReference>
<dbReference type="PANTHER" id="PTHR43794">
    <property type="entry name" value="AMINOHYDROLASE SSNA-RELATED"/>
    <property type="match status" value="1"/>
</dbReference>
<keyword evidence="1 3" id="KW-0378">Hydrolase</keyword>
<name>U5QMF1_GLOK1</name>
<dbReference type="KEGG" id="glj:GKIL_3931"/>
<gene>
    <name evidence="3" type="primary">atzB</name>
    <name evidence="3" type="ORF">GKIL_3931</name>
</gene>
<accession>U5QMF1</accession>
<dbReference type="STRING" id="1183438.GKIL_3931"/>
<protein>
    <submittedName>
        <fullName evidence="3">Amidohydrolase</fullName>
        <ecNumber evidence="3">3.5.99.3</ecNumber>
    </submittedName>
</protein>
<dbReference type="GO" id="GO:0016810">
    <property type="term" value="F:hydrolase activity, acting on carbon-nitrogen (but not peptide) bonds"/>
    <property type="evidence" value="ECO:0007669"/>
    <property type="project" value="InterPro"/>
</dbReference>
<evidence type="ECO:0000256" key="1">
    <source>
        <dbReference type="ARBA" id="ARBA00022801"/>
    </source>
</evidence>
<reference evidence="3 4" key="1">
    <citation type="journal article" date="2013" name="PLoS ONE">
        <title>Cultivation and Complete Genome Sequencing of Gloeobacter kilaueensis sp. nov., from a Lava Cave in Kilauea Caldera, Hawai'i.</title>
        <authorList>
            <person name="Saw J.H."/>
            <person name="Schatz M."/>
            <person name="Brown M.V."/>
            <person name="Kunkel D.D."/>
            <person name="Foster J.S."/>
            <person name="Shick H."/>
            <person name="Christensen S."/>
            <person name="Hou S."/>
            <person name="Wan X."/>
            <person name="Donachie S.P."/>
        </authorList>
    </citation>
    <scope>NUCLEOTIDE SEQUENCE [LARGE SCALE GENOMIC DNA]</scope>
    <source>
        <strain evidence="4">JS</strain>
    </source>
</reference>
<dbReference type="RefSeq" id="WP_023175506.1">
    <property type="nucleotide sequence ID" value="NC_022600.1"/>
</dbReference>
<evidence type="ECO:0000313" key="4">
    <source>
        <dbReference type="Proteomes" id="UP000017396"/>
    </source>
</evidence>
<dbReference type="PATRIC" id="fig|1183438.3.peg.3867"/>
<dbReference type="Pfam" id="PF01979">
    <property type="entry name" value="Amidohydro_1"/>
    <property type="match status" value="1"/>
</dbReference>
<dbReference type="Proteomes" id="UP000017396">
    <property type="component" value="Chromosome"/>
</dbReference>
<dbReference type="InterPro" id="IPR032466">
    <property type="entry name" value="Metal_Hydrolase"/>
</dbReference>
<feature type="domain" description="Amidohydrolase-related" evidence="2">
    <location>
        <begin position="174"/>
        <end position="304"/>
    </location>
</feature>
<dbReference type="SUPFAM" id="SSF51338">
    <property type="entry name" value="Composite domain of metallo-dependent hydrolases"/>
    <property type="match status" value="1"/>
</dbReference>
<dbReference type="InterPro" id="IPR011059">
    <property type="entry name" value="Metal-dep_hydrolase_composite"/>
</dbReference>
<evidence type="ECO:0000259" key="2">
    <source>
        <dbReference type="Pfam" id="PF01979"/>
    </source>
</evidence>